<keyword evidence="3" id="KW-1185">Reference proteome</keyword>
<dbReference type="EMBL" id="CP024963">
    <property type="protein sequence ID" value="ATZ17210.1"/>
    <property type="molecule type" value="Genomic_DNA"/>
</dbReference>
<accession>A0A2K8NTP5</accession>
<dbReference type="RefSeq" id="WP_100618542.1">
    <property type="nucleotide sequence ID" value="NZ_CP024963.1"/>
</dbReference>
<dbReference type="OrthoDB" id="9950035at2"/>
<sequence length="155" mass="17676">MKKHNWVSGYIWPKQLGKGVVNEKTGKIKFPITLDNKTFWVAEKNITEWKLAKLGDLNEKGVQKTFVPFDSTKSNFNAGFYNISVPTVEDVKISVKTEELDAEGKHIFKNETLSHNELNKLVANNTFSVINWAKEAIQKHEVVNQTEDELEIVGE</sequence>
<organism evidence="1 3">
    <name type="scientific">Williamsoniiplasma luminosum</name>
    <dbReference type="NCBI Taxonomy" id="214888"/>
    <lineage>
        <taxon>Bacteria</taxon>
        <taxon>Bacillati</taxon>
        <taxon>Mycoplasmatota</taxon>
        <taxon>Mollicutes</taxon>
        <taxon>Entomoplasmatales</taxon>
        <taxon>Williamsoniiplasma</taxon>
    </lineage>
</organism>
<dbReference type="KEGG" id="elj:ELUMI_v1c04860"/>
<dbReference type="Proteomes" id="UP000232063">
    <property type="component" value="Chromosome"/>
</dbReference>
<reference evidence="1 3" key="1">
    <citation type="submission" date="2017-11" db="EMBL/GenBank/DDBJ databases">
        <title>Genome sequence of Entomoplasma luminosum PIMN-1 (ATCC 49195).</title>
        <authorList>
            <person name="Lo W.-S."/>
            <person name="Gasparich G.E."/>
            <person name="Kuo C.-H."/>
        </authorList>
    </citation>
    <scope>NUCLEOTIDE SEQUENCE [LARGE SCALE GENOMIC DNA]</scope>
    <source>
        <strain evidence="1 3">PIMN-1</strain>
    </source>
</reference>
<dbReference type="AlphaFoldDB" id="A0A2K8NTP5"/>
<evidence type="ECO:0000313" key="1">
    <source>
        <dbReference type="EMBL" id="ATZ17210.1"/>
    </source>
</evidence>
<evidence type="ECO:0000313" key="2">
    <source>
        <dbReference type="EMBL" id="ATZ17213.1"/>
    </source>
</evidence>
<protein>
    <submittedName>
        <fullName evidence="1">Uncharacterized protein</fullName>
    </submittedName>
</protein>
<gene>
    <name evidence="1" type="ORF">ELUMI_v1c04860</name>
    <name evidence="2" type="ORF">ELUMI_v1c04890</name>
</gene>
<name>A0A2K8NTP5_9MOLU</name>
<evidence type="ECO:0000313" key="3">
    <source>
        <dbReference type="Proteomes" id="UP000232063"/>
    </source>
</evidence>
<dbReference type="KEGG" id="elj:ELUMI_v1c04890"/>
<dbReference type="EMBL" id="CP024963">
    <property type="protein sequence ID" value="ATZ17213.1"/>
    <property type="molecule type" value="Genomic_DNA"/>
</dbReference>
<proteinExistence type="predicted"/>